<protein>
    <submittedName>
        <fullName evidence="1">Uncharacterized protein</fullName>
    </submittedName>
</protein>
<proteinExistence type="predicted"/>
<organism evidence="1 2">
    <name type="scientific">Cuscuta europaea</name>
    <name type="common">European dodder</name>
    <dbReference type="NCBI Taxonomy" id="41803"/>
    <lineage>
        <taxon>Eukaryota</taxon>
        <taxon>Viridiplantae</taxon>
        <taxon>Streptophyta</taxon>
        <taxon>Embryophyta</taxon>
        <taxon>Tracheophyta</taxon>
        <taxon>Spermatophyta</taxon>
        <taxon>Magnoliopsida</taxon>
        <taxon>eudicotyledons</taxon>
        <taxon>Gunneridae</taxon>
        <taxon>Pentapetalae</taxon>
        <taxon>asterids</taxon>
        <taxon>lamiids</taxon>
        <taxon>Solanales</taxon>
        <taxon>Convolvulaceae</taxon>
        <taxon>Cuscuteae</taxon>
        <taxon>Cuscuta</taxon>
        <taxon>Cuscuta subgen. Cuscuta</taxon>
    </lineage>
</organism>
<evidence type="ECO:0000313" key="2">
    <source>
        <dbReference type="Proteomes" id="UP001152484"/>
    </source>
</evidence>
<name>A0A9P1EF70_CUSEU</name>
<dbReference type="Proteomes" id="UP001152484">
    <property type="component" value="Unassembled WGS sequence"/>
</dbReference>
<gene>
    <name evidence="1" type="ORF">CEURO_LOCUS14745</name>
</gene>
<dbReference type="EMBL" id="CAMAPE010000038">
    <property type="protein sequence ID" value="CAH9100049.1"/>
    <property type="molecule type" value="Genomic_DNA"/>
</dbReference>
<keyword evidence="2" id="KW-1185">Reference proteome</keyword>
<evidence type="ECO:0000313" key="1">
    <source>
        <dbReference type="EMBL" id="CAH9100049.1"/>
    </source>
</evidence>
<accession>A0A9P1EF70</accession>
<comment type="caution">
    <text evidence="1">The sequence shown here is derived from an EMBL/GenBank/DDBJ whole genome shotgun (WGS) entry which is preliminary data.</text>
</comment>
<dbReference type="AlphaFoldDB" id="A0A9P1EF70"/>
<reference evidence="1" key="1">
    <citation type="submission" date="2022-07" db="EMBL/GenBank/DDBJ databases">
        <authorList>
            <person name="Macas J."/>
            <person name="Novak P."/>
            <person name="Neumann P."/>
        </authorList>
    </citation>
    <scope>NUCLEOTIDE SEQUENCE</scope>
</reference>
<sequence>MTIKRINNNLKNDIKIKQNKNRKSYNFKKNITPKETKGKNEVKAKYNSVANFTKKKLCSIRSQKQLRNRYVRASSRKREGRIRRAWCAAVAAPCLLRHASSHHRIYLRRRLRVSDILYEAKSHVIFNLGEI</sequence>